<dbReference type="FunFam" id="4.10.320.30:FF:000001">
    <property type="entry name" value="Myelin transcription factor 1-like, a"/>
    <property type="match status" value="1"/>
</dbReference>
<dbReference type="GO" id="GO:0006355">
    <property type="term" value="P:regulation of DNA-templated transcription"/>
    <property type="evidence" value="ECO:0007669"/>
    <property type="project" value="InterPro"/>
</dbReference>
<evidence type="ECO:0000256" key="9">
    <source>
        <dbReference type="ARBA" id="ARBA00023242"/>
    </source>
</evidence>
<dbReference type="PANTHER" id="PTHR10816">
    <property type="entry name" value="MYELIN TRANSCRIPTION FACTOR 1-RELATED"/>
    <property type="match status" value="1"/>
</dbReference>
<dbReference type="EMBL" id="JABSTR010000001">
    <property type="protein sequence ID" value="KAH9360182.1"/>
    <property type="molecule type" value="Genomic_DNA"/>
</dbReference>
<evidence type="ECO:0000256" key="4">
    <source>
        <dbReference type="ARBA" id="ARBA00022737"/>
    </source>
</evidence>
<dbReference type="InterPro" id="IPR002515">
    <property type="entry name" value="Znf_C2H2C"/>
</dbReference>
<evidence type="ECO:0000256" key="5">
    <source>
        <dbReference type="ARBA" id="ARBA00022771"/>
    </source>
</evidence>
<sequence length="298" mass="31820">MESGVPLSVARPPAPASRTAYPSIQCKEQHCDYSLHREAHQSIGRASVRAFPDAAPASMACIEKTVLVQPLVTGGEGKAIEEPVDGGDDGGGFLVSRRDDDTPTVIDLACEQRATVAQSTKPPRALPRKLLCPTPGCDGFGHVAGIYAYHRSVAGCPKAAKATLAVAPPPQLTPMCPTPGCHGRGHINPARLFHRTLAGCPMATMQAARKPALRPRPEKKVVVQFAVEMDSHQFKDSGPEANSSRANMCSLNMPLCADRVRPPYFYQRSPQQAAADRPAASALPLETGQNQPAEKPYF</sequence>
<keyword evidence="7" id="KW-0805">Transcription regulation</keyword>
<evidence type="ECO:0000313" key="12">
    <source>
        <dbReference type="Proteomes" id="UP000821853"/>
    </source>
</evidence>
<protein>
    <recommendedName>
        <fullName evidence="13">Myelin transcription factor 1-like protein</fullName>
    </recommendedName>
</protein>
<gene>
    <name evidence="11" type="ORF">HPB48_001666</name>
</gene>
<name>A0A9J6F6T0_HAELO</name>
<dbReference type="OrthoDB" id="10069059at2759"/>
<feature type="region of interest" description="Disordered" evidence="10">
    <location>
        <begin position="1"/>
        <end position="20"/>
    </location>
</feature>
<evidence type="ECO:0008006" key="13">
    <source>
        <dbReference type="Google" id="ProtNLM"/>
    </source>
</evidence>
<keyword evidence="8" id="KW-0804">Transcription</keyword>
<dbReference type="GO" id="GO:0008270">
    <property type="term" value="F:zinc ion binding"/>
    <property type="evidence" value="ECO:0007669"/>
    <property type="project" value="UniProtKB-KW"/>
</dbReference>
<dbReference type="GO" id="GO:0005634">
    <property type="term" value="C:nucleus"/>
    <property type="evidence" value="ECO:0007669"/>
    <property type="project" value="UniProtKB-SubCell"/>
</dbReference>
<evidence type="ECO:0000256" key="8">
    <source>
        <dbReference type="ARBA" id="ARBA00023163"/>
    </source>
</evidence>
<evidence type="ECO:0000256" key="10">
    <source>
        <dbReference type="SAM" id="MobiDB-lite"/>
    </source>
</evidence>
<keyword evidence="9" id="KW-0539">Nucleus</keyword>
<keyword evidence="12" id="KW-1185">Reference proteome</keyword>
<dbReference type="Pfam" id="PF01530">
    <property type="entry name" value="zf-C2HC"/>
    <property type="match status" value="2"/>
</dbReference>
<accession>A0A9J6F6T0</accession>
<comment type="similarity">
    <text evidence="2">Belongs to the MYT1 family.</text>
</comment>
<dbReference type="SUPFAM" id="SSF103637">
    <property type="entry name" value="CCHHC domain"/>
    <property type="match status" value="2"/>
</dbReference>
<organism evidence="11 12">
    <name type="scientific">Haemaphysalis longicornis</name>
    <name type="common">Bush tick</name>
    <dbReference type="NCBI Taxonomy" id="44386"/>
    <lineage>
        <taxon>Eukaryota</taxon>
        <taxon>Metazoa</taxon>
        <taxon>Ecdysozoa</taxon>
        <taxon>Arthropoda</taxon>
        <taxon>Chelicerata</taxon>
        <taxon>Arachnida</taxon>
        <taxon>Acari</taxon>
        <taxon>Parasitiformes</taxon>
        <taxon>Ixodida</taxon>
        <taxon>Ixodoidea</taxon>
        <taxon>Ixodidae</taxon>
        <taxon>Haemaphysalinae</taxon>
        <taxon>Haemaphysalis</taxon>
    </lineage>
</organism>
<dbReference type="PROSITE" id="PS51802">
    <property type="entry name" value="ZF_CCHHC"/>
    <property type="match status" value="2"/>
</dbReference>
<dbReference type="PANTHER" id="PTHR10816:SF15">
    <property type="entry name" value="MYELIN TRANSCRIPTION FACTOR 1-LIKE PROTEIN"/>
    <property type="match status" value="1"/>
</dbReference>
<dbReference type="InterPro" id="IPR036060">
    <property type="entry name" value="Znf_C2H2C_sf"/>
</dbReference>
<proteinExistence type="inferred from homology"/>
<feature type="compositionally biased region" description="Low complexity" evidence="10">
    <location>
        <begin position="267"/>
        <end position="285"/>
    </location>
</feature>
<reference evidence="11 12" key="1">
    <citation type="journal article" date="2020" name="Cell">
        <title>Large-Scale Comparative Analyses of Tick Genomes Elucidate Their Genetic Diversity and Vector Capacities.</title>
        <authorList>
            <consortium name="Tick Genome and Microbiome Consortium (TIGMIC)"/>
            <person name="Jia N."/>
            <person name="Wang J."/>
            <person name="Shi W."/>
            <person name="Du L."/>
            <person name="Sun Y."/>
            <person name="Zhan W."/>
            <person name="Jiang J.F."/>
            <person name="Wang Q."/>
            <person name="Zhang B."/>
            <person name="Ji P."/>
            <person name="Bell-Sakyi L."/>
            <person name="Cui X.M."/>
            <person name="Yuan T.T."/>
            <person name="Jiang B.G."/>
            <person name="Yang W.F."/>
            <person name="Lam T.T."/>
            <person name="Chang Q.C."/>
            <person name="Ding S.J."/>
            <person name="Wang X.J."/>
            <person name="Zhu J.G."/>
            <person name="Ruan X.D."/>
            <person name="Zhao L."/>
            <person name="Wei J.T."/>
            <person name="Ye R.Z."/>
            <person name="Que T.C."/>
            <person name="Du C.H."/>
            <person name="Zhou Y.H."/>
            <person name="Cheng J.X."/>
            <person name="Dai P.F."/>
            <person name="Guo W.B."/>
            <person name="Han X.H."/>
            <person name="Huang E.J."/>
            <person name="Li L.F."/>
            <person name="Wei W."/>
            <person name="Gao Y.C."/>
            <person name="Liu J.Z."/>
            <person name="Shao H.Z."/>
            <person name="Wang X."/>
            <person name="Wang C.C."/>
            <person name="Yang T.C."/>
            <person name="Huo Q.B."/>
            <person name="Li W."/>
            <person name="Chen H.Y."/>
            <person name="Chen S.E."/>
            <person name="Zhou L.G."/>
            <person name="Ni X.B."/>
            <person name="Tian J.H."/>
            <person name="Sheng Y."/>
            <person name="Liu T."/>
            <person name="Pan Y.S."/>
            <person name="Xia L.Y."/>
            <person name="Li J."/>
            <person name="Zhao F."/>
            <person name="Cao W.C."/>
        </authorList>
    </citation>
    <scope>NUCLEOTIDE SEQUENCE [LARGE SCALE GENOMIC DNA]</scope>
    <source>
        <strain evidence="11">HaeL-2018</strain>
    </source>
</reference>
<keyword evidence="6" id="KW-0862">Zinc</keyword>
<keyword evidence="4" id="KW-0677">Repeat</keyword>
<evidence type="ECO:0000256" key="2">
    <source>
        <dbReference type="ARBA" id="ARBA00010194"/>
    </source>
</evidence>
<evidence type="ECO:0000256" key="3">
    <source>
        <dbReference type="ARBA" id="ARBA00022723"/>
    </source>
</evidence>
<comment type="caution">
    <text evidence="11">The sequence shown here is derived from an EMBL/GenBank/DDBJ whole genome shotgun (WGS) entry which is preliminary data.</text>
</comment>
<dbReference type="Proteomes" id="UP000821853">
    <property type="component" value="Chromosome 1"/>
</dbReference>
<comment type="subcellular location">
    <subcellularLocation>
        <location evidence="1">Nucleus</location>
    </subcellularLocation>
</comment>
<dbReference type="GO" id="GO:0007399">
    <property type="term" value="P:nervous system development"/>
    <property type="evidence" value="ECO:0007669"/>
    <property type="project" value="UniProtKB-KW"/>
</dbReference>
<evidence type="ECO:0000256" key="6">
    <source>
        <dbReference type="ARBA" id="ARBA00022833"/>
    </source>
</evidence>
<dbReference type="Gene3D" id="4.10.320.30">
    <property type="match status" value="2"/>
</dbReference>
<dbReference type="AlphaFoldDB" id="A0A9J6F6T0"/>
<dbReference type="VEuPathDB" id="VectorBase:HLOH_052115"/>
<evidence type="ECO:0000256" key="7">
    <source>
        <dbReference type="ARBA" id="ARBA00023015"/>
    </source>
</evidence>
<keyword evidence="5" id="KW-0863">Zinc-finger</keyword>
<keyword evidence="3" id="KW-0479">Metal-binding</keyword>
<feature type="region of interest" description="Disordered" evidence="10">
    <location>
        <begin position="267"/>
        <end position="298"/>
    </location>
</feature>
<evidence type="ECO:0000256" key="1">
    <source>
        <dbReference type="ARBA" id="ARBA00004123"/>
    </source>
</evidence>
<evidence type="ECO:0000313" key="11">
    <source>
        <dbReference type="EMBL" id="KAH9360182.1"/>
    </source>
</evidence>